<dbReference type="InterPro" id="IPR002347">
    <property type="entry name" value="SDR_fam"/>
</dbReference>
<gene>
    <name evidence="1" type="ORF">M1L60_43935</name>
</gene>
<dbReference type="Gene3D" id="3.40.50.720">
    <property type="entry name" value="NAD(P)-binding Rossmann-like Domain"/>
    <property type="match status" value="1"/>
</dbReference>
<comment type="caution">
    <text evidence="1">The sequence shown here is derived from an EMBL/GenBank/DDBJ whole genome shotgun (WGS) entry which is preliminary data.</text>
</comment>
<protein>
    <submittedName>
        <fullName evidence="1">SDR family oxidoreductase</fullName>
    </submittedName>
</protein>
<reference evidence="1 2" key="1">
    <citation type="submission" date="2022-06" db="EMBL/GenBank/DDBJ databases">
        <title>New Species of the Genus Actinoplanes, ActinopZanes ferrugineus.</title>
        <authorList>
            <person name="Ding P."/>
        </authorList>
    </citation>
    <scope>NUCLEOTIDE SEQUENCE [LARGE SCALE GENOMIC DNA]</scope>
    <source>
        <strain evidence="1 2">TRM88003</strain>
    </source>
</reference>
<evidence type="ECO:0000313" key="1">
    <source>
        <dbReference type="EMBL" id="MCO8277552.1"/>
    </source>
</evidence>
<proteinExistence type="predicted"/>
<keyword evidence="2" id="KW-1185">Reference proteome</keyword>
<dbReference type="InterPro" id="IPR036291">
    <property type="entry name" value="NAD(P)-bd_dom_sf"/>
</dbReference>
<organism evidence="1 2">
    <name type="scientific">Paractinoplanes aksuensis</name>
    <dbReference type="NCBI Taxonomy" id="2939490"/>
    <lineage>
        <taxon>Bacteria</taxon>
        <taxon>Bacillati</taxon>
        <taxon>Actinomycetota</taxon>
        <taxon>Actinomycetes</taxon>
        <taxon>Micromonosporales</taxon>
        <taxon>Micromonosporaceae</taxon>
        <taxon>Paractinoplanes</taxon>
    </lineage>
</organism>
<dbReference type="SUPFAM" id="SSF51735">
    <property type="entry name" value="NAD(P)-binding Rossmann-fold domains"/>
    <property type="match status" value="1"/>
</dbReference>
<sequence length="43" mass="4286">MLLGPIGRAGTPDDIARVALFCASDLSTFMTGSTLLADGGTTA</sequence>
<dbReference type="EMBL" id="JAMYJR010000060">
    <property type="protein sequence ID" value="MCO8277552.1"/>
    <property type="molecule type" value="Genomic_DNA"/>
</dbReference>
<accession>A0ABT1E3C8</accession>
<name>A0ABT1E3C8_9ACTN</name>
<dbReference type="Proteomes" id="UP001523369">
    <property type="component" value="Unassembled WGS sequence"/>
</dbReference>
<evidence type="ECO:0000313" key="2">
    <source>
        <dbReference type="Proteomes" id="UP001523369"/>
    </source>
</evidence>
<dbReference type="Pfam" id="PF13561">
    <property type="entry name" value="adh_short_C2"/>
    <property type="match status" value="1"/>
</dbReference>
<dbReference type="RefSeq" id="WP_253243565.1">
    <property type="nucleotide sequence ID" value="NZ_JAMYJR010000060.1"/>
</dbReference>